<proteinExistence type="predicted"/>
<accession>A0A396HB61</accession>
<dbReference type="AlphaFoldDB" id="A0A396HB61"/>
<dbReference type="Gramene" id="rna43817">
    <property type="protein sequence ID" value="RHN49034.1"/>
    <property type="gene ID" value="gene43817"/>
</dbReference>
<protein>
    <submittedName>
        <fullName evidence="1">Uncharacterized protein</fullName>
    </submittedName>
</protein>
<sequence length="48" mass="5949">MPINYDLDTLHSHVVSINYTTPDRKSMYLEFLRHCYMLMLNINWDTRW</sequence>
<evidence type="ECO:0000313" key="1">
    <source>
        <dbReference type="EMBL" id="RHN49034.1"/>
    </source>
</evidence>
<gene>
    <name evidence="1" type="ORF">MtrunA17_Chr7g0270151</name>
</gene>
<dbReference type="EMBL" id="PSQE01000007">
    <property type="protein sequence ID" value="RHN49034.1"/>
    <property type="molecule type" value="Genomic_DNA"/>
</dbReference>
<comment type="caution">
    <text evidence="1">The sequence shown here is derived from an EMBL/GenBank/DDBJ whole genome shotgun (WGS) entry which is preliminary data.</text>
</comment>
<organism evidence="1">
    <name type="scientific">Medicago truncatula</name>
    <name type="common">Barrel medic</name>
    <name type="synonym">Medicago tribuloides</name>
    <dbReference type="NCBI Taxonomy" id="3880"/>
    <lineage>
        <taxon>Eukaryota</taxon>
        <taxon>Viridiplantae</taxon>
        <taxon>Streptophyta</taxon>
        <taxon>Embryophyta</taxon>
        <taxon>Tracheophyta</taxon>
        <taxon>Spermatophyta</taxon>
        <taxon>Magnoliopsida</taxon>
        <taxon>eudicotyledons</taxon>
        <taxon>Gunneridae</taxon>
        <taxon>Pentapetalae</taxon>
        <taxon>rosids</taxon>
        <taxon>fabids</taxon>
        <taxon>Fabales</taxon>
        <taxon>Fabaceae</taxon>
        <taxon>Papilionoideae</taxon>
        <taxon>50 kb inversion clade</taxon>
        <taxon>NPAAA clade</taxon>
        <taxon>Hologalegina</taxon>
        <taxon>IRL clade</taxon>
        <taxon>Trifolieae</taxon>
        <taxon>Medicago</taxon>
    </lineage>
</organism>
<reference evidence="1" key="1">
    <citation type="journal article" date="2018" name="Nat. Plants">
        <title>Whole-genome landscape of Medicago truncatula symbiotic genes.</title>
        <authorList>
            <person name="Pecrix Y."/>
            <person name="Gamas P."/>
            <person name="Carrere S."/>
        </authorList>
    </citation>
    <scope>NUCLEOTIDE SEQUENCE</scope>
    <source>
        <tissue evidence="1">Leaves</tissue>
    </source>
</reference>
<dbReference type="Proteomes" id="UP000265566">
    <property type="component" value="Chromosome 7"/>
</dbReference>
<name>A0A396HB61_MEDTR</name>